<dbReference type="AlphaFoldDB" id="A0A8D8T8T3"/>
<evidence type="ECO:0000313" key="2">
    <source>
        <dbReference type="EMBL" id="CAG6682501.1"/>
    </source>
</evidence>
<accession>A0A8D8T8T3</accession>
<dbReference type="EMBL" id="HBUF01259533">
    <property type="protein sequence ID" value="CAG6682501.1"/>
    <property type="molecule type" value="Transcribed_RNA"/>
</dbReference>
<feature type="transmembrane region" description="Helical" evidence="1">
    <location>
        <begin position="31"/>
        <end position="53"/>
    </location>
</feature>
<organism evidence="2">
    <name type="scientific">Cacopsylla melanoneura</name>
    <dbReference type="NCBI Taxonomy" id="428564"/>
    <lineage>
        <taxon>Eukaryota</taxon>
        <taxon>Metazoa</taxon>
        <taxon>Ecdysozoa</taxon>
        <taxon>Arthropoda</taxon>
        <taxon>Hexapoda</taxon>
        <taxon>Insecta</taxon>
        <taxon>Pterygota</taxon>
        <taxon>Neoptera</taxon>
        <taxon>Paraneoptera</taxon>
        <taxon>Hemiptera</taxon>
        <taxon>Sternorrhyncha</taxon>
        <taxon>Psylloidea</taxon>
        <taxon>Psyllidae</taxon>
        <taxon>Psyllinae</taxon>
        <taxon>Cacopsylla</taxon>
    </lineage>
</organism>
<evidence type="ECO:0000256" key="1">
    <source>
        <dbReference type="SAM" id="Phobius"/>
    </source>
</evidence>
<keyword evidence="1" id="KW-0812">Transmembrane</keyword>
<keyword evidence="1" id="KW-0472">Membrane</keyword>
<keyword evidence="1" id="KW-1133">Transmembrane helix</keyword>
<reference evidence="2" key="1">
    <citation type="submission" date="2021-05" db="EMBL/GenBank/DDBJ databases">
        <authorList>
            <person name="Alioto T."/>
            <person name="Alioto T."/>
            <person name="Gomez Garrido J."/>
        </authorList>
    </citation>
    <scope>NUCLEOTIDE SEQUENCE</scope>
</reference>
<proteinExistence type="predicted"/>
<sequence length="108" mass="12446">MDSMDTRLTILAGKHVFSDLRWHVSGLDECFLTLLLVCAYVTEPPNLWILLVCRETKMLHLPRNHHFPILACTYNVLFTSWPLPLTFAFPVHFPSIPIGGDRGQYIHK</sequence>
<name>A0A8D8T8T3_9HEMI</name>
<protein>
    <submittedName>
        <fullName evidence="2">Uncharacterized protein</fullName>
    </submittedName>
</protein>